<dbReference type="EMBL" id="LT670817">
    <property type="protein sequence ID" value="SHH03348.1"/>
    <property type="molecule type" value="Genomic_DNA"/>
</dbReference>
<reference evidence="1 2" key="1">
    <citation type="submission" date="2016-11" db="EMBL/GenBank/DDBJ databases">
        <authorList>
            <person name="Jaros S."/>
            <person name="Januszkiewicz K."/>
            <person name="Wedrychowicz H."/>
        </authorList>
    </citation>
    <scope>NUCLEOTIDE SEQUENCE [LARGE SCALE GENOMIC DNA]</scope>
    <source>
        <strain evidence="1 2">GAS138</strain>
    </source>
</reference>
<protein>
    <submittedName>
        <fullName evidence="1">Uncharacterized protein</fullName>
    </submittedName>
</protein>
<accession>A0A1M5PNR3</accession>
<sequence length="83" mass="9473">MSKAQVRVMDEHAPAYLAWVEALGHAVGIKVQPWQRRTIEAMIRSGFLTEDGQVTEGGKQAWIRAITRRDRLENLLDLLLECK</sequence>
<dbReference type="OrthoDB" id="196625at2"/>
<proteinExistence type="predicted"/>
<dbReference type="AlphaFoldDB" id="A0A1M5PNR3"/>
<organism evidence="1 2">
    <name type="scientific">Bradyrhizobium erythrophlei</name>
    <dbReference type="NCBI Taxonomy" id="1437360"/>
    <lineage>
        <taxon>Bacteria</taxon>
        <taxon>Pseudomonadati</taxon>
        <taxon>Pseudomonadota</taxon>
        <taxon>Alphaproteobacteria</taxon>
        <taxon>Hyphomicrobiales</taxon>
        <taxon>Nitrobacteraceae</taxon>
        <taxon>Bradyrhizobium</taxon>
    </lineage>
</organism>
<evidence type="ECO:0000313" key="2">
    <source>
        <dbReference type="Proteomes" id="UP000189796"/>
    </source>
</evidence>
<dbReference type="Proteomes" id="UP000189796">
    <property type="component" value="Chromosome I"/>
</dbReference>
<evidence type="ECO:0000313" key="1">
    <source>
        <dbReference type="EMBL" id="SHH03348.1"/>
    </source>
</evidence>
<dbReference type="RefSeq" id="WP_154072286.1">
    <property type="nucleotide sequence ID" value="NZ_LT670817.1"/>
</dbReference>
<name>A0A1M5PNR3_9BRAD</name>
<gene>
    <name evidence="1" type="ORF">SAMN05443248_3445</name>
</gene>